<keyword evidence="2" id="KW-1133">Transmembrane helix</keyword>
<dbReference type="AlphaFoldDB" id="L9X4Z3"/>
<sequence>MPEQSNRVVTRGVSRVLLLAVLVTVGSLWLVGAAAADPRDGFAGSGTEADPFVVTTVEELERIDDLETYREDELDVEAFHYVLGNDIDASETSAWEGGAGFEPIGDRRDAALTGTFDGRNHTISNLHITRPSEEYVGLFGYSEGEIKNVSLETVSIVGDGEVGAIVGRNGEEGVVEDVSISGEIKGIDRRIGGAVGRNEGEVSAVGVVGDVESTDREIGGLIGQNHGAVDRSYFVGTVGGERDIGGVIGTNQGSLRSAFAAGTVEGDRRIAGVVGTNDGAVSQVYSLATVEGERDVAGIGGSNAGTVSNAYSAGTIDGDRRVAAAVATTDGIVEDVYWDLEATGQHDAFDDDDGNQDDVSGLEPWELTGENATRHATLDFDSTWTVTETYPRLGWEDDRNVPAAVYDLEVQTEPPEPESESETSADDSADDGGLLSMSTLWAGLGLLLLGIVAGSGFYAYRRLGGDEPDESNGQRRRRY</sequence>
<dbReference type="PATRIC" id="fig|1227499.3.peg.2020"/>
<dbReference type="EMBL" id="AOHZ01000044">
    <property type="protein sequence ID" value="ELY56692.1"/>
    <property type="molecule type" value="Genomic_DNA"/>
</dbReference>
<name>L9X4Z3_9EURY</name>
<dbReference type="eggNOG" id="arCOG10954">
    <property type="taxonomic scope" value="Archaea"/>
</dbReference>
<dbReference type="Proteomes" id="UP000011602">
    <property type="component" value="Unassembled WGS sequence"/>
</dbReference>
<comment type="caution">
    <text evidence="3">The sequence shown here is derived from an EMBL/GenBank/DDBJ whole genome shotgun (WGS) entry which is preliminary data.</text>
</comment>
<feature type="transmembrane region" description="Helical" evidence="2">
    <location>
        <begin position="440"/>
        <end position="460"/>
    </location>
</feature>
<keyword evidence="2" id="KW-0472">Membrane</keyword>
<evidence type="ECO:0000256" key="1">
    <source>
        <dbReference type="SAM" id="MobiDB-lite"/>
    </source>
</evidence>
<dbReference type="RefSeq" id="WP_007259279.1">
    <property type="nucleotide sequence ID" value="NZ_AOHZ01000044.1"/>
</dbReference>
<keyword evidence="2" id="KW-0812">Transmembrane</keyword>
<gene>
    <name evidence="3" type="ORF">C493_09970</name>
</gene>
<reference evidence="3 4" key="1">
    <citation type="journal article" date="2014" name="PLoS Genet.">
        <title>Phylogenetically driven sequencing of extremely halophilic archaea reveals strategies for static and dynamic osmo-response.</title>
        <authorList>
            <person name="Becker E.A."/>
            <person name="Seitzer P.M."/>
            <person name="Tritt A."/>
            <person name="Larsen D."/>
            <person name="Krusor M."/>
            <person name="Yao A.I."/>
            <person name="Wu D."/>
            <person name="Madern D."/>
            <person name="Eisen J.A."/>
            <person name="Darling A.E."/>
            <person name="Facciotti M.T."/>
        </authorList>
    </citation>
    <scope>NUCLEOTIDE SEQUENCE [LARGE SCALE GENOMIC DNA]</scope>
    <source>
        <strain evidence="3 4">JCM 12255</strain>
    </source>
</reference>
<evidence type="ECO:0000313" key="3">
    <source>
        <dbReference type="EMBL" id="ELY56692.1"/>
    </source>
</evidence>
<evidence type="ECO:0000313" key="4">
    <source>
        <dbReference type="Proteomes" id="UP000011602"/>
    </source>
</evidence>
<keyword evidence="4" id="KW-1185">Reference proteome</keyword>
<protein>
    <submittedName>
        <fullName evidence="3">GLUG domain-containing protein</fullName>
    </submittedName>
</protein>
<proteinExistence type="predicted"/>
<feature type="region of interest" description="Disordered" evidence="1">
    <location>
        <begin position="410"/>
        <end position="431"/>
    </location>
</feature>
<dbReference type="OrthoDB" id="103676at2157"/>
<accession>L9X4Z3</accession>
<dbReference type="STRING" id="1227499.C493_09970"/>
<feature type="compositionally biased region" description="Acidic residues" evidence="1">
    <location>
        <begin position="415"/>
        <end position="430"/>
    </location>
</feature>
<organism evidence="3 4">
    <name type="scientific">Natronolimnohabitans innermongolicus JCM 12255</name>
    <dbReference type="NCBI Taxonomy" id="1227499"/>
    <lineage>
        <taxon>Archaea</taxon>
        <taxon>Methanobacteriati</taxon>
        <taxon>Methanobacteriota</taxon>
        <taxon>Stenosarchaea group</taxon>
        <taxon>Halobacteria</taxon>
        <taxon>Halobacteriales</taxon>
        <taxon>Natrialbaceae</taxon>
        <taxon>Natronolimnohabitans</taxon>
    </lineage>
</organism>
<evidence type="ECO:0000256" key="2">
    <source>
        <dbReference type="SAM" id="Phobius"/>
    </source>
</evidence>
<dbReference type="Gene3D" id="2.160.20.110">
    <property type="match status" value="1"/>
</dbReference>